<reference evidence="9" key="1">
    <citation type="submission" date="2014-07" db="EMBL/GenBank/DDBJ databases">
        <authorList>
            <person name="Martin A.A"/>
            <person name="De Silva N."/>
        </authorList>
    </citation>
    <scope>NUCLEOTIDE SEQUENCE</scope>
</reference>
<organism evidence="9 10">
    <name type="scientific">Strongyloides venezuelensis</name>
    <name type="common">Threadworm</name>
    <dbReference type="NCBI Taxonomy" id="75913"/>
    <lineage>
        <taxon>Eukaryota</taxon>
        <taxon>Metazoa</taxon>
        <taxon>Ecdysozoa</taxon>
        <taxon>Nematoda</taxon>
        <taxon>Chromadorea</taxon>
        <taxon>Rhabditida</taxon>
        <taxon>Tylenchina</taxon>
        <taxon>Panagrolaimomorpha</taxon>
        <taxon>Strongyloidoidea</taxon>
        <taxon>Strongyloididae</taxon>
        <taxon>Strongyloides</taxon>
    </lineage>
</organism>
<dbReference type="InterPro" id="IPR000731">
    <property type="entry name" value="SSD"/>
</dbReference>
<dbReference type="GO" id="GO:0006897">
    <property type="term" value="P:endocytosis"/>
    <property type="evidence" value="ECO:0007669"/>
    <property type="project" value="TreeGrafter"/>
</dbReference>
<keyword evidence="9" id="KW-1185">Reference proteome</keyword>
<feature type="transmembrane region" description="Helical" evidence="7">
    <location>
        <begin position="732"/>
        <end position="753"/>
    </location>
</feature>
<feature type="transmembrane region" description="Helical" evidence="7">
    <location>
        <begin position="277"/>
        <end position="296"/>
    </location>
</feature>
<dbReference type="PANTHER" id="PTHR10796">
    <property type="entry name" value="PATCHED-RELATED"/>
    <property type="match status" value="1"/>
</dbReference>
<evidence type="ECO:0000259" key="8">
    <source>
        <dbReference type="PROSITE" id="PS50156"/>
    </source>
</evidence>
<feature type="transmembrane region" description="Helical" evidence="7">
    <location>
        <begin position="705"/>
        <end position="725"/>
    </location>
</feature>
<dbReference type="InterPro" id="IPR003392">
    <property type="entry name" value="PTHD_SSD"/>
</dbReference>
<dbReference type="GO" id="GO:0018996">
    <property type="term" value="P:molting cycle, collagen and cuticulin-based cuticle"/>
    <property type="evidence" value="ECO:0007669"/>
    <property type="project" value="TreeGrafter"/>
</dbReference>
<dbReference type="Proteomes" id="UP000035680">
    <property type="component" value="Unassembled WGS sequence"/>
</dbReference>
<evidence type="ECO:0000313" key="10">
    <source>
        <dbReference type="WBParaSite" id="SVE_0046700.1"/>
    </source>
</evidence>
<dbReference type="PANTHER" id="PTHR10796:SF88">
    <property type="entry name" value="SSD DOMAIN-CONTAINING PROTEIN"/>
    <property type="match status" value="1"/>
</dbReference>
<evidence type="ECO:0000256" key="7">
    <source>
        <dbReference type="SAM" id="Phobius"/>
    </source>
</evidence>
<evidence type="ECO:0000313" key="9">
    <source>
        <dbReference type="Proteomes" id="UP000035680"/>
    </source>
</evidence>
<dbReference type="SUPFAM" id="SSF82866">
    <property type="entry name" value="Multidrug efflux transporter AcrB transmembrane domain"/>
    <property type="match status" value="2"/>
</dbReference>
<feature type="transmembrane region" description="Helical" evidence="7">
    <location>
        <begin position="32"/>
        <end position="50"/>
    </location>
</feature>
<evidence type="ECO:0000256" key="3">
    <source>
        <dbReference type="ARBA" id="ARBA00022692"/>
    </source>
</evidence>
<accession>A0A0K0EVB7</accession>
<protein>
    <submittedName>
        <fullName evidence="10">SSD domain-containing protein</fullName>
    </submittedName>
</protein>
<sequence>MEKKTSYEEGLSFIKLLNTSFDKIGRFVAKHYKIIIILIIVITCICGLHVSRTKQKSIPYGYTPSDARSIKEIEIYEKFFNQNGRGITIFIMVLAKDNGTMLRDECLKDTVKIIDYLQNNITLNESKTGKNLTFSQFCTGFCEINEGIRQFYNGFQILWRDNESGQKSKDLRVNLSYPVTQLFGRSFSIQENFFGVQLKNNVSEADSTNMEFAKMIILQLRSERKPSWTLDDVKNYEIKIASFLKDSFKSNSTIAMGISQSYLEKEMTMTGKSMEPFLGIGFILMTIFTIATTYISSAINRQFTIYKFILTISASTVPIMSTATTFSIMILLGFPFSPILAITPFLILAIGVDDSFLMIHAQQRFVSQKYLKSNKLDEKDIEECISYVSCETGPSILLSAFTNILAFFVGCITSPPEIQLFCIGNGFAILIDTFYQLTIFSAVMTFVCEKEFTNMINDESYTIVNRIHKKFNMSPEVSKRTKESLINMIKIFINIITTWKMIFCLLILFIGFIIISIMGIFQLHIDLSPEKFFLPTSQLIKANHYKTEYVIPIMTPLMVFIGKPGNLSNPTQVKKLLNMVEDFETMNNAKGKVSTRFFLRDFIEFNIALGEEEGHLNLDEFDEFLKWPEYTFWNGFLKFNNNTNDLSGFFFTTGFEGDKLRDITFRGYLLKQWREKADKYKNEFDVSIYNDDSPVIDLIDTIPSVTLQSSLITFLSMAFVVFWFLYDIQSIIIASTSIFFICLGVIGYLNWWSIDLDPIMMATIIMTIGFSVDMPAHICFHYHKASLENPGSCSIKLIEHTMHAVAFPILQAGFSTITCVISLLWVNLYMGEVFVKSMTLCVLLSLLQGLIVIPIIFYVVERISCRGKGNMVVPLSVAISGTSTTSESSLSLPITKINNENIKKSFKR</sequence>
<dbReference type="Gene3D" id="1.20.1640.10">
    <property type="entry name" value="Multidrug efflux transporter AcrB transmembrane domain"/>
    <property type="match status" value="2"/>
</dbReference>
<keyword evidence="5 7" id="KW-0472">Membrane</keyword>
<dbReference type="InterPro" id="IPR051697">
    <property type="entry name" value="Patched_domain-protein"/>
</dbReference>
<feature type="transmembrane region" description="Helical" evidence="7">
    <location>
        <begin position="804"/>
        <end position="825"/>
    </location>
</feature>
<evidence type="ECO:0000256" key="4">
    <source>
        <dbReference type="ARBA" id="ARBA00022989"/>
    </source>
</evidence>
<proteinExistence type="inferred from homology"/>
<feature type="transmembrane region" description="Helical" evidence="7">
    <location>
        <begin position="837"/>
        <end position="860"/>
    </location>
</feature>
<evidence type="ECO:0000256" key="1">
    <source>
        <dbReference type="ARBA" id="ARBA00004141"/>
    </source>
</evidence>
<dbReference type="AlphaFoldDB" id="A0A0K0EVB7"/>
<keyword evidence="4 7" id="KW-1133">Transmembrane helix</keyword>
<feature type="transmembrane region" description="Helical" evidence="7">
    <location>
        <begin position="339"/>
        <end position="359"/>
    </location>
</feature>
<evidence type="ECO:0000256" key="6">
    <source>
        <dbReference type="ARBA" id="ARBA00023180"/>
    </source>
</evidence>
<dbReference type="WBParaSite" id="SVE_0046700.1">
    <property type="protein sequence ID" value="SVE_0046700.1"/>
    <property type="gene ID" value="SVE_0046700"/>
</dbReference>
<dbReference type="GO" id="GO:0005886">
    <property type="term" value="C:plasma membrane"/>
    <property type="evidence" value="ECO:0007669"/>
    <property type="project" value="TreeGrafter"/>
</dbReference>
<dbReference type="GO" id="GO:0030659">
    <property type="term" value="C:cytoplasmic vesicle membrane"/>
    <property type="evidence" value="ECO:0007669"/>
    <property type="project" value="TreeGrafter"/>
</dbReference>
<feature type="domain" description="SSD" evidence="8">
    <location>
        <begin position="280"/>
        <end position="446"/>
    </location>
</feature>
<feature type="transmembrane region" description="Helical" evidence="7">
    <location>
        <begin position="308"/>
        <end position="333"/>
    </location>
</feature>
<feature type="transmembrane region" description="Helical" evidence="7">
    <location>
        <begin position="491"/>
        <end position="521"/>
    </location>
</feature>
<name>A0A0K0EVB7_STRVS</name>
<evidence type="ECO:0000256" key="2">
    <source>
        <dbReference type="ARBA" id="ARBA00005585"/>
    </source>
</evidence>
<keyword evidence="6" id="KW-0325">Glycoprotein</keyword>
<reference evidence="10" key="2">
    <citation type="submission" date="2015-08" db="UniProtKB">
        <authorList>
            <consortium name="WormBaseParasite"/>
        </authorList>
    </citation>
    <scope>IDENTIFICATION</scope>
</reference>
<comment type="similarity">
    <text evidence="2">Belongs to the patched family.</text>
</comment>
<keyword evidence="3 7" id="KW-0812">Transmembrane</keyword>
<feature type="transmembrane region" description="Helical" evidence="7">
    <location>
        <begin position="759"/>
        <end position="783"/>
    </location>
</feature>
<dbReference type="PROSITE" id="PS50156">
    <property type="entry name" value="SSD"/>
    <property type="match status" value="1"/>
</dbReference>
<comment type="subcellular location">
    <subcellularLocation>
        <location evidence="1">Membrane</location>
        <topology evidence="1">Multi-pass membrane protein</topology>
    </subcellularLocation>
</comment>
<dbReference type="Pfam" id="PF02460">
    <property type="entry name" value="Patched"/>
    <property type="match status" value="1"/>
</dbReference>
<evidence type="ECO:0000256" key="5">
    <source>
        <dbReference type="ARBA" id="ARBA00023136"/>
    </source>
</evidence>